<dbReference type="Gene3D" id="1.10.150.240">
    <property type="entry name" value="Putative phosphatase, domain 2"/>
    <property type="match status" value="1"/>
</dbReference>
<name>A0A9W9SPW6_9EURO</name>
<reference evidence="4" key="1">
    <citation type="submission" date="2022-11" db="EMBL/GenBank/DDBJ databases">
        <authorList>
            <person name="Petersen C."/>
        </authorList>
    </citation>
    <scope>NUCLEOTIDE SEQUENCE</scope>
    <source>
        <strain evidence="4">IBT 29864</strain>
    </source>
</reference>
<sequence>MSESEFDLKATLSSKTWFGFDLDDTLHEFRKASGQASFSVFEAISDKYRKPVDHLRTKYQEILKESTAHAFTDGRTSTEYRRERFTRLLQDNGIDESQDIDRLLGIYQSSLRFNLALKAGALQLLETLQRLDKKVIVITEGPADAQEWTVRELGLWPYVDVLETTNKVGKSKIDGLFGAILRKYNIQPGDMAYFGDNEIRDVHAAQKEGILAILYDQKQESDLRYPNSLRINSWDQLQTILLV</sequence>
<evidence type="ECO:0000256" key="3">
    <source>
        <dbReference type="ARBA" id="ARBA00022842"/>
    </source>
</evidence>
<gene>
    <name evidence="4" type="ORF">N7496_003717</name>
</gene>
<comment type="caution">
    <text evidence="4">The sequence shown here is derived from an EMBL/GenBank/DDBJ whole genome shotgun (WGS) entry which is preliminary data.</text>
</comment>
<dbReference type="InterPro" id="IPR041492">
    <property type="entry name" value="HAD_2"/>
</dbReference>
<dbReference type="InterPro" id="IPR023198">
    <property type="entry name" value="PGP-like_dom2"/>
</dbReference>
<dbReference type="InterPro" id="IPR036412">
    <property type="entry name" value="HAD-like_sf"/>
</dbReference>
<dbReference type="CDD" id="cd01427">
    <property type="entry name" value="HAD_like"/>
    <property type="match status" value="1"/>
</dbReference>
<reference evidence="4" key="2">
    <citation type="journal article" date="2023" name="IMA Fungus">
        <title>Comparative genomic study of the Penicillium genus elucidates a diverse pangenome and 15 lateral gene transfer events.</title>
        <authorList>
            <person name="Petersen C."/>
            <person name="Sorensen T."/>
            <person name="Nielsen M.R."/>
            <person name="Sondergaard T.E."/>
            <person name="Sorensen J.L."/>
            <person name="Fitzpatrick D.A."/>
            <person name="Frisvad J.C."/>
            <person name="Nielsen K.L."/>
        </authorList>
    </citation>
    <scope>NUCLEOTIDE SEQUENCE</scope>
    <source>
        <strain evidence="4">IBT 29864</strain>
    </source>
</reference>
<dbReference type="Pfam" id="PF13419">
    <property type="entry name" value="HAD_2"/>
    <property type="match status" value="1"/>
</dbReference>
<dbReference type="PANTHER" id="PTHR46470:SF2">
    <property type="entry name" value="GLYCERALDEHYDE 3-PHOSPHATE PHOSPHATASE"/>
    <property type="match status" value="1"/>
</dbReference>
<dbReference type="RefSeq" id="XP_056558860.1">
    <property type="nucleotide sequence ID" value="XM_056696648.1"/>
</dbReference>
<dbReference type="GO" id="GO:0016791">
    <property type="term" value="F:phosphatase activity"/>
    <property type="evidence" value="ECO:0007669"/>
    <property type="project" value="TreeGrafter"/>
</dbReference>
<keyword evidence="5" id="KW-1185">Reference proteome</keyword>
<dbReference type="SFLD" id="SFLDG01129">
    <property type="entry name" value="C1.5:_HAD__Beta-PGM__Phosphata"/>
    <property type="match status" value="1"/>
</dbReference>
<dbReference type="GO" id="GO:0046872">
    <property type="term" value="F:metal ion binding"/>
    <property type="evidence" value="ECO:0007669"/>
    <property type="project" value="UniProtKB-KW"/>
</dbReference>
<dbReference type="Gene3D" id="3.40.50.1000">
    <property type="entry name" value="HAD superfamily/HAD-like"/>
    <property type="match status" value="1"/>
</dbReference>
<protein>
    <recommendedName>
        <fullName evidence="6">HAD-like domain-containing protein</fullName>
    </recommendedName>
</protein>
<accession>A0A9W9SPW6</accession>
<dbReference type="EMBL" id="JAPZBS010000002">
    <property type="protein sequence ID" value="KAJ5381289.1"/>
    <property type="molecule type" value="Genomic_DNA"/>
</dbReference>
<keyword evidence="2" id="KW-0378">Hydrolase</keyword>
<dbReference type="Proteomes" id="UP001147782">
    <property type="component" value="Unassembled WGS sequence"/>
</dbReference>
<organism evidence="4 5">
    <name type="scientific">Penicillium cataractarum</name>
    <dbReference type="NCBI Taxonomy" id="2100454"/>
    <lineage>
        <taxon>Eukaryota</taxon>
        <taxon>Fungi</taxon>
        <taxon>Dikarya</taxon>
        <taxon>Ascomycota</taxon>
        <taxon>Pezizomycotina</taxon>
        <taxon>Eurotiomycetes</taxon>
        <taxon>Eurotiomycetidae</taxon>
        <taxon>Eurotiales</taxon>
        <taxon>Aspergillaceae</taxon>
        <taxon>Penicillium</taxon>
    </lineage>
</organism>
<keyword evidence="3" id="KW-0460">Magnesium</keyword>
<dbReference type="SFLD" id="SFLDS00003">
    <property type="entry name" value="Haloacid_Dehalogenase"/>
    <property type="match status" value="1"/>
</dbReference>
<keyword evidence="1" id="KW-0479">Metal-binding</keyword>
<dbReference type="PANTHER" id="PTHR46470">
    <property type="entry name" value="N-ACYLNEURAMINATE-9-PHOSPHATASE"/>
    <property type="match status" value="1"/>
</dbReference>
<evidence type="ECO:0008006" key="6">
    <source>
        <dbReference type="Google" id="ProtNLM"/>
    </source>
</evidence>
<dbReference type="InterPro" id="IPR023214">
    <property type="entry name" value="HAD_sf"/>
</dbReference>
<dbReference type="GeneID" id="81435825"/>
<proteinExistence type="predicted"/>
<evidence type="ECO:0000313" key="5">
    <source>
        <dbReference type="Proteomes" id="UP001147782"/>
    </source>
</evidence>
<evidence type="ECO:0000313" key="4">
    <source>
        <dbReference type="EMBL" id="KAJ5381289.1"/>
    </source>
</evidence>
<dbReference type="AlphaFoldDB" id="A0A9W9SPW6"/>
<dbReference type="OrthoDB" id="1694274at2759"/>
<evidence type="ECO:0000256" key="2">
    <source>
        <dbReference type="ARBA" id="ARBA00022801"/>
    </source>
</evidence>
<evidence type="ECO:0000256" key="1">
    <source>
        <dbReference type="ARBA" id="ARBA00022723"/>
    </source>
</evidence>
<dbReference type="SUPFAM" id="SSF56784">
    <property type="entry name" value="HAD-like"/>
    <property type="match status" value="1"/>
</dbReference>
<dbReference type="InterPro" id="IPR051400">
    <property type="entry name" value="HAD-like_hydrolase"/>
</dbReference>